<comment type="similarity">
    <text evidence="3 17">Belongs to the QueH family.</text>
</comment>
<dbReference type="EC" id="1.17.99.6" evidence="4 17"/>
<evidence type="ECO:0000256" key="9">
    <source>
        <dbReference type="ARBA" id="ARBA00022785"/>
    </source>
</evidence>
<dbReference type="UniPathway" id="UPA00392"/>
<keyword evidence="12 17" id="KW-0411">Iron-sulfur</keyword>
<evidence type="ECO:0000313" key="19">
    <source>
        <dbReference type="Proteomes" id="UP000178323"/>
    </source>
</evidence>
<evidence type="ECO:0000256" key="11">
    <source>
        <dbReference type="ARBA" id="ARBA00023004"/>
    </source>
</evidence>
<dbReference type="STRING" id="1797985.A2Y83_04325"/>
<name>A0A1F5S4N3_9BACT</name>
<feature type="binding site" evidence="17">
    <location>
        <position position="11"/>
    </location>
    <ligand>
        <name>[4Fe-4S] cluster</name>
        <dbReference type="ChEBI" id="CHEBI:49883"/>
    </ligand>
</feature>
<feature type="binding site" evidence="17">
    <location>
        <position position="12"/>
    </location>
    <ligand>
        <name>[4Fe-4S] cluster</name>
        <dbReference type="ChEBI" id="CHEBI:49883"/>
    </ligand>
</feature>
<dbReference type="GO" id="GO:0046872">
    <property type="term" value="F:metal ion binding"/>
    <property type="evidence" value="ECO:0007669"/>
    <property type="project" value="UniProtKB-KW"/>
</dbReference>
<keyword evidence="9 17" id="KW-0671">Queuosine biosynthesis</keyword>
<reference evidence="18 19" key="1">
    <citation type="journal article" date="2016" name="Nat. Commun.">
        <title>Thousands of microbial genomes shed light on interconnected biogeochemical processes in an aquifer system.</title>
        <authorList>
            <person name="Anantharaman K."/>
            <person name="Brown C.T."/>
            <person name="Hug L.A."/>
            <person name="Sharon I."/>
            <person name="Castelle C.J."/>
            <person name="Probst A.J."/>
            <person name="Thomas B.C."/>
            <person name="Singh A."/>
            <person name="Wilkins M.J."/>
            <person name="Karaoz U."/>
            <person name="Brodie E.L."/>
            <person name="Williams K.H."/>
            <person name="Hubbard S.S."/>
            <person name="Banfield J.F."/>
        </authorList>
    </citation>
    <scope>NUCLEOTIDE SEQUENCE [LARGE SCALE GENOMIC DNA]</scope>
</reference>
<evidence type="ECO:0000256" key="7">
    <source>
        <dbReference type="ARBA" id="ARBA00022694"/>
    </source>
</evidence>
<feature type="binding site" evidence="17">
    <location>
        <position position="92"/>
    </location>
    <ligand>
        <name>[4Fe-4S] cluster</name>
        <dbReference type="ChEBI" id="CHEBI:49883"/>
    </ligand>
</feature>
<dbReference type="EMBL" id="MFFS01000066">
    <property type="protein sequence ID" value="OGF21241.1"/>
    <property type="molecule type" value="Genomic_DNA"/>
</dbReference>
<feature type="disulfide bond" description="Redox-active" evidence="17">
    <location>
        <begin position="171"/>
        <end position="173"/>
    </location>
</feature>
<keyword evidence="11 17" id="KW-0408">Iron</keyword>
<gene>
    <name evidence="17" type="primary">queH</name>
    <name evidence="18" type="ORF">A2Y83_04325</name>
</gene>
<dbReference type="GO" id="GO:0051539">
    <property type="term" value="F:4 iron, 4 sulfur cluster binding"/>
    <property type="evidence" value="ECO:0007669"/>
    <property type="project" value="UniProtKB-UniRule"/>
</dbReference>
<dbReference type="GO" id="GO:0008616">
    <property type="term" value="P:tRNA queuosine(34) biosynthetic process"/>
    <property type="evidence" value="ECO:0007669"/>
    <property type="project" value="UniProtKB-UniRule"/>
</dbReference>
<evidence type="ECO:0000256" key="10">
    <source>
        <dbReference type="ARBA" id="ARBA00023002"/>
    </source>
</evidence>
<sequence length="180" mass="20774">MNKEKLLLHSCCAPCAAYIAGKLAKDFILTLFFYNPNIQPKYEYTRRLSEIKRFAKAKGIGLIEAEYDAPDWFNRTVDHAADPEKGGRCGICFSKRLEKTARFAKENNFDIWGTTLTISPHKSASVINCIGKNLEDEYNIAFLESDFKKQDGFKKSMEIARVYDFYRQDYCGCLYSQIRK</sequence>
<dbReference type="GO" id="GO:0052693">
    <property type="term" value="F:epoxyqueuosine reductase activity"/>
    <property type="evidence" value="ECO:0007669"/>
    <property type="project" value="UniProtKB-UniRule"/>
</dbReference>
<evidence type="ECO:0000256" key="16">
    <source>
        <dbReference type="ARBA" id="ARBA00047415"/>
    </source>
</evidence>
<keyword evidence="6 17" id="KW-0004">4Fe-4S</keyword>
<evidence type="ECO:0000256" key="5">
    <source>
        <dbReference type="ARBA" id="ARBA00016895"/>
    </source>
</evidence>
<keyword evidence="13 17" id="KW-1015">Disulfide bond</keyword>
<evidence type="ECO:0000313" key="18">
    <source>
        <dbReference type="EMBL" id="OGF21241.1"/>
    </source>
</evidence>
<dbReference type="InterPro" id="IPR003828">
    <property type="entry name" value="QueH"/>
</dbReference>
<dbReference type="PANTHER" id="PTHR36701:SF1">
    <property type="entry name" value="EPOXYQUEUOSINE REDUCTASE QUEH"/>
    <property type="match status" value="1"/>
</dbReference>
<comment type="caution">
    <text evidence="18">The sequence shown here is derived from an EMBL/GenBank/DDBJ whole genome shotgun (WGS) entry which is preliminary data.</text>
</comment>
<dbReference type="Proteomes" id="UP000178323">
    <property type="component" value="Unassembled WGS sequence"/>
</dbReference>
<keyword evidence="7 17" id="KW-0819">tRNA processing</keyword>
<dbReference type="PANTHER" id="PTHR36701">
    <property type="entry name" value="EPOXYQUEUOSINE REDUCTASE QUEH"/>
    <property type="match status" value="1"/>
</dbReference>
<accession>A0A1F5S4N3</accession>
<comment type="function">
    <text evidence="1 17">Catalyzes the conversion of epoxyqueuosine (oQ) to queuosine (Q), which is a hypermodified base found in the wobble positions of tRNA(Asp), tRNA(Asn), tRNA(His) and tRNA(Tyr).</text>
</comment>
<dbReference type="Pfam" id="PF02677">
    <property type="entry name" value="QueH"/>
    <property type="match status" value="1"/>
</dbReference>
<protein>
    <recommendedName>
        <fullName evidence="5 17">Epoxyqueuosine reductase QueH</fullName>
        <ecNumber evidence="4 17">1.17.99.6</ecNumber>
    </recommendedName>
    <alternativeName>
        <fullName evidence="15 17">Queuosine biosynthesis protein QueH</fullName>
    </alternativeName>
</protein>
<evidence type="ECO:0000256" key="3">
    <source>
        <dbReference type="ARBA" id="ARBA00008207"/>
    </source>
</evidence>
<evidence type="ECO:0000256" key="1">
    <source>
        <dbReference type="ARBA" id="ARBA00002268"/>
    </source>
</evidence>
<evidence type="ECO:0000256" key="12">
    <source>
        <dbReference type="ARBA" id="ARBA00023014"/>
    </source>
</evidence>
<keyword evidence="14 17" id="KW-0676">Redox-active center</keyword>
<comment type="catalytic activity">
    <reaction evidence="16 17">
        <text>epoxyqueuosine(34) in tRNA + AH2 = queuosine(34) in tRNA + A + H2O</text>
        <dbReference type="Rhea" id="RHEA:32159"/>
        <dbReference type="Rhea" id="RHEA-COMP:18571"/>
        <dbReference type="Rhea" id="RHEA-COMP:18582"/>
        <dbReference type="ChEBI" id="CHEBI:13193"/>
        <dbReference type="ChEBI" id="CHEBI:15377"/>
        <dbReference type="ChEBI" id="CHEBI:17499"/>
        <dbReference type="ChEBI" id="CHEBI:194431"/>
        <dbReference type="ChEBI" id="CHEBI:194443"/>
        <dbReference type="EC" id="1.17.99.6"/>
    </reaction>
</comment>
<feature type="binding site" evidence="17">
    <location>
        <position position="89"/>
    </location>
    <ligand>
        <name>[4Fe-4S] cluster</name>
        <dbReference type="ChEBI" id="CHEBI:49883"/>
    </ligand>
</feature>
<dbReference type="HAMAP" id="MF_02089">
    <property type="entry name" value="QueH"/>
    <property type="match status" value="1"/>
</dbReference>
<keyword evidence="8 17" id="KW-0479">Metal-binding</keyword>
<evidence type="ECO:0000256" key="15">
    <source>
        <dbReference type="ARBA" id="ARBA00031446"/>
    </source>
</evidence>
<evidence type="ECO:0000256" key="17">
    <source>
        <dbReference type="HAMAP-Rule" id="MF_02089"/>
    </source>
</evidence>
<dbReference type="AlphaFoldDB" id="A0A1F5S4N3"/>
<organism evidence="18 19">
    <name type="scientific">Candidatus Falkowbacteria bacterium RBG_13_39_14</name>
    <dbReference type="NCBI Taxonomy" id="1797985"/>
    <lineage>
        <taxon>Bacteria</taxon>
        <taxon>Candidatus Falkowiibacteriota</taxon>
    </lineage>
</organism>
<evidence type="ECO:0000256" key="13">
    <source>
        <dbReference type="ARBA" id="ARBA00023157"/>
    </source>
</evidence>
<evidence type="ECO:0000256" key="14">
    <source>
        <dbReference type="ARBA" id="ARBA00023284"/>
    </source>
</evidence>
<evidence type="ECO:0000256" key="6">
    <source>
        <dbReference type="ARBA" id="ARBA00022485"/>
    </source>
</evidence>
<evidence type="ECO:0000256" key="8">
    <source>
        <dbReference type="ARBA" id="ARBA00022723"/>
    </source>
</evidence>
<evidence type="ECO:0000256" key="4">
    <source>
        <dbReference type="ARBA" id="ARBA00012622"/>
    </source>
</evidence>
<proteinExistence type="inferred from homology"/>
<evidence type="ECO:0000256" key="2">
    <source>
        <dbReference type="ARBA" id="ARBA00004691"/>
    </source>
</evidence>
<keyword evidence="10 17" id="KW-0560">Oxidoreductase</keyword>
<comment type="pathway">
    <text evidence="2 17">tRNA modification; tRNA-queuosine biosynthesis.</text>
</comment>